<evidence type="ECO:0000256" key="3">
    <source>
        <dbReference type="SAM" id="Coils"/>
    </source>
</evidence>
<dbReference type="GO" id="GO:0005484">
    <property type="term" value="F:SNAP receptor activity"/>
    <property type="evidence" value="ECO:0007669"/>
    <property type="project" value="TreeGrafter"/>
</dbReference>
<feature type="coiled-coil region" evidence="3">
    <location>
        <begin position="180"/>
        <end position="217"/>
    </location>
</feature>
<dbReference type="SMART" id="SM00503">
    <property type="entry name" value="SynN"/>
    <property type="match status" value="1"/>
</dbReference>
<dbReference type="Proteomes" id="UP001652620">
    <property type="component" value="Chromosome 5"/>
</dbReference>
<gene>
    <name evidence="7" type="primary">STX7</name>
    <name evidence="9 10 11" type="synonym">LOC105233428</name>
</gene>
<dbReference type="PANTHER" id="PTHR19957:SF411">
    <property type="entry name" value="LD23667P"/>
    <property type="match status" value="1"/>
</dbReference>
<dbReference type="GO" id="GO:0006836">
    <property type="term" value="P:neurotransmitter transport"/>
    <property type="evidence" value="ECO:0007669"/>
    <property type="project" value="UniProtKB-KW"/>
</dbReference>
<dbReference type="FunFam" id="1.20.58.70:FF:000006">
    <property type="entry name" value="Syntaxin 7"/>
    <property type="match status" value="1"/>
</dbReference>
<dbReference type="SMART" id="SM00397">
    <property type="entry name" value="t_SNARE"/>
    <property type="match status" value="1"/>
</dbReference>
<dbReference type="GeneID" id="105233428"/>
<evidence type="ECO:0000256" key="4">
    <source>
        <dbReference type="SAM" id="MobiDB-lite"/>
    </source>
</evidence>
<dbReference type="Gene3D" id="1.20.58.70">
    <property type="match status" value="1"/>
</dbReference>
<evidence type="ECO:0000313" key="11">
    <source>
        <dbReference type="RefSeq" id="XP_029409329.1"/>
    </source>
</evidence>
<keyword evidence="5" id="KW-0812">Transmembrane</keyword>
<dbReference type="CTD" id="36173"/>
<evidence type="ECO:0000256" key="5">
    <source>
        <dbReference type="SAM" id="Phobius"/>
    </source>
</evidence>
<reference evidence="9 10" key="2">
    <citation type="submission" date="2025-04" db="UniProtKB">
        <authorList>
            <consortium name="RefSeq"/>
        </authorList>
    </citation>
    <scope>IDENTIFICATION</scope>
    <source>
        <strain evidence="9 10">Punador</strain>
    </source>
</reference>
<dbReference type="PANTHER" id="PTHR19957">
    <property type="entry name" value="SYNTAXIN"/>
    <property type="match status" value="1"/>
</dbReference>
<keyword evidence="5" id="KW-0472">Membrane</keyword>
<keyword evidence="2" id="KW-0532">Neurotransmitter transport</keyword>
<accession>A0A034VNJ2</accession>
<name>A0A034VNJ2_BACDO</name>
<keyword evidence="8" id="KW-1185">Reference proteome</keyword>
<dbReference type="RefSeq" id="XP_011213817.1">
    <property type="nucleotide sequence ID" value="XM_011215515.3"/>
</dbReference>
<dbReference type="Pfam" id="PF14523">
    <property type="entry name" value="Syntaxin_2"/>
    <property type="match status" value="1"/>
</dbReference>
<dbReference type="Gene3D" id="1.20.5.110">
    <property type="match status" value="1"/>
</dbReference>
<dbReference type="RefSeq" id="XP_029409329.1">
    <property type="nucleotide sequence ID" value="XM_029553469.1"/>
</dbReference>
<dbReference type="RefSeq" id="XP_029409328.1">
    <property type="nucleotide sequence ID" value="XM_029553468.1"/>
</dbReference>
<keyword evidence="3" id="KW-0175">Coiled coil</keyword>
<proteinExistence type="inferred from homology"/>
<dbReference type="PROSITE" id="PS50192">
    <property type="entry name" value="T_SNARE"/>
    <property type="match status" value="1"/>
</dbReference>
<keyword evidence="5" id="KW-1133">Transmembrane helix</keyword>
<dbReference type="SUPFAM" id="SSF47661">
    <property type="entry name" value="t-snare proteins"/>
    <property type="match status" value="1"/>
</dbReference>
<dbReference type="KEGG" id="bdr:105233428"/>
<dbReference type="EMBL" id="GAKP01015602">
    <property type="protein sequence ID" value="JAC43350.1"/>
    <property type="molecule type" value="Transcribed_RNA"/>
</dbReference>
<evidence type="ECO:0000313" key="7">
    <source>
        <dbReference type="EMBL" id="JAC43350.1"/>
    </source>
</evidence>
<dbReference type="AlphaFoldDB" id="A0A034VNJ2"/>
<protein>
    <submittedName>
        <fullName evidence="7 9">Syntaxin-7</fullName>
    </submittedName>
</protein>
<reference evidence="7" key="1">
    <citation type="journal article" date="2014" name="BMC Genomics">
        <title>Characterizing the developmental transcriptome of the oriental fruit fly, Bactrocera dorsalis (Diptera: Tephritidae) through comparative genomic analysis with Drosophila melanogaster utilizing modENCODE datasets.</title>
        <authorList>
            <person name="Geib S.M."/>
            <person name="Calla B."/>
            <person name="Hall B."/>
            <person name="Hou S."/>
            <person name="Manoukis N.C."/>
        </authorList>
    </citation>
    <scope>NUCLEOTIDE SEQUENCE</scope>
    <source>
        <strain evidence="7">Punador</strain>
    </source>
</reference>
<feature type="region of interest" description="Disordered" evidence="4">
    <location>
        <begin position="137"/>
        <end position="173"/>
    </location>
</feature>
<dbReference type="InterPro" id="IPR010989">
    <property type="entry name" value="SNARE"/>
</dbReference>
<evidence type="ECO:0000256" key="2">
    <source>
        <dbReference type="ARBA" id="ARBA00022775"/>
    </source>
</evidence>
<dbReference type="InterPro" id="IPR006011">
    <property type="entry name" value="Syntaxin_N"/>
</dbReference>
<keyword evidence="2" id="KW-0813">Transport</keyword>
<dbReference type="OMA" id="LMTYTKQ"/>
<dbReference type="GO" id="GO:0031201">
    <property type="term" value="C:SNARE complex"/>
    <property type="evidence" value="ECO:0007669"/>
    <property type="project" value="TreeGrafter"/>
</dbReference>
<comment type="similarity">
    <text evidence="1">Belongs to the syntaxin family.</text>
</comment>
<dbReference type="InterPro" id="IPR000727">
    <property type="entry name" value="T_SNARE_dom"/>
</dbReference>
<dbReference type="Pfam" id="PF05739">
    <property type="entry name" value="SNARE"/>
    <property type="match status" value="1"/>
</dbReference>
<dbReference type="OrthoDB" id="364348at2759"/>
<dbReference type="GO" id="GO:0008021">
    <property type="term" value="C:synaptic vesicle"/>
    <property type="evidence" value="ECO:0007669"/>
    <property type="project" value="TreeGrafter"/>
</dbReference>
<dbReference type="FunFam" id="1.20.5.110:FF:000088">
    <property type="entry name" value="AGAP005543-PA-like protein"/>
    <property type="match status" value="1"/>
</dbReference>
<evidence type="ECO:0000313" key="9">
    <source>
        <dbReference type="RefSeq" id="XP_011213817.1"/>
    </source>
</evidence>
<feature type="domain" description="T-SNARE coiled-coil homology" evidence="6">
    <location>
        <begin position="194"/>
        <end position="256"/>
    </location>
</feature>
<dbReference type="InterPro" id="IPR045242">
    <property type="entry name" value="Syntaxin"/>
</dbReference>
<dbReference type="GO" id="GO:0000149">
    <property type="term" value="F:SNARE binding"/>
    <property type="evidence" value="ECO:0007669"/>
    <property type="project" value="TreeGrafter"/>
</dbReference>
<dbReference type="GO" id="GO:0006886">
    <property type="term" value="P:intracellular protein transport"/>
    <property type="evidence" value="ECO:0007669"/>
    <property type="project" value="TreeGrafter"/>
</dbReference>
<sequence>MDLQHMENGISGGGHGAVAGQTAGFSETDFQRLAQTIATSIQKILQNVSTMQRMVNQFNTPQDSPDLKKQLHQIMTYTHQLVSDTNNHLKEVDKCKERHLKIQRDRLVDEFTAALTAFQGVQRKTVDIEKNAVRQARAHSYNISKPPGTNSSSGSGGGGTSGSNNSGSFFEDNFFNRKSNQSQQQTQMQEEIDLQALEEQERQIRELEENIVGVNEIYKKLGAMVYEQGLTVDSIESSVEQTSVFVSQGADNLRKASSYKNKLRKKKLILIGILSVVLFIIIMILVFEFKK</sequence>
<evidence type="ECO:0000313" key="8">
    <source>
        <dbReference type="Proteomes" id="UP001652620"/>
    </source>
</evidence>
<dbReference type="GO" id="GO:0048278">
    <property type="term" value="P:vesicle docking"/>
    <property type="evidence" value="ECO:0007669"/>
    <property type="project" value="TreeGrafter"/>
</dbReference>
<evidence type="ECO:0000313" key="10">
    <source>
        <dbReference type="RefSeq" id="XP_029409328.1"/>
    </source>
</evidence>
<evidence type="ECO:0000256" key="1">
    <source>
        <dbReference type="ARBA" id="ARBA00009063"/>
    </source>
</evidence>
<feature type="transmembrane region" description="Helical" evidence="5">
    <location>
        <begin position="268"/>
        <end position="287"/>
    </location>
</feature>
<evidence type="ECO:0000259" key="6">
    <source>
        <dbReference type="PROSITE" id="PS50192"/>
    </source>
</evidence>
<dbReference type="GO" id="GO:0006906">
    <property type="term" value="P:vesicle fusion"/>
    <property type="evidence" value="ECO:0007669"/>
    <property type="project" value="TreeGrafter"/>
</dbReference>
<organism evidence="7">
    <name type="scientific">Bactrocera dorsalis</name>
    <name type="common">Oriental fruit fly</name>
    <name type="synonym">Dacus dorsalis</name>
    <dbReference type="NCBI Taxonomy" id="27457"/>
    <lineage>
        <taxon>Eukaryota</taxon>
        <taxon>Metazoa</taxon>
        <taxon>Ecdysozoa</taxon>
        <taxon>Arthropoda</taxon>
        <taxon>Hexapoda</taxon>
        <taxon>Insecta</taxon>
        <taxon>Pterygota</taxon>
        <taxon>Neoptera</taxon>
        <taxon>Endopterygota</taxon>
        <taxon>Diptera</taxon>
        <taxon>Brachycera</taxon>
        <taxon>Muscomorpha</taxon>
        <taxon>Tephritoidea</taxon>
        <taxon>Tephritidae</taxon>
        <taxon>Bactrocera</taxon>
        <taxon>Bactrocera</taxon>
    </lineage>
</organism>